<name>A0ABT0GGY0_9GAMM</name>
<feature type="transmembrane region" description="Helical" evidence="2">
    <location>
        <begin position="233"/>
        <end position="255"/>
    </location>
</feature>
<protein>
    <submittedName>
        <fullName evidence="3">Uncharacterized protein</fullName>
    </submittedName>
</protein>
<evidence type="ECO:0000256" key="1">
    <source>
        <dbReference type="SAM" id="MobiDB-lite"/>
    </source>
</evidence>
<accession>A0ABT0GGY0</accession>
<feature type="compositionally biased region" description="Low complexity" evidence="1">
    <location>
        <begin position="370"/>
        <end position="392"/>
    </location>
</feature>
<feature type="transmembrane region" description="Helical" evidence="2">
    <location>
        <begin position="296"/>
        <end position="323"/>
    </location>
</feature>
<comment type="caution">
    <text evidence="3">The sequence shown here is derived from an EMBL/GenBank/DDBJ whole genome shotgun (WGS) entry which is preliminary data.</text>
</comment>
<reference evidence="3" key="1">
    <citation type="submission" date="2022-04" db="EMBL/GenBank/DDBJ databases">
        <title>Lysobacter sp. CAU 1642 isolated from sea sand.</title>
        <authorList>
            <person name="Kim W."/>
        </authorList>
    </citation>
    <scope>NUCLEOTIDE SEQUENCE</scope>
    <source>
        <strain evidence="3">CAU 1642</strain>
    </source>
</reference>
<keyword evidence="2" id="KW-0472">Membrane</keyword>
<organism evidence="3 4">
    <name type="scientific">Pseudomarimonas salicorniae</name>
    <dbReference type="NCBI Taxonomy" id="2933270"/>
    <lineage>
        <taxon>Bacteria</taxon>
        <taxon>Pseudomonadati</taxon>
        <taxon>Pseudomonadota</taxon>
        <taxon>Gammaproteobacteria</taxon>
        <taxon>Lysobacterales</taxon>
        <taxon>Lysobacteraceae</taxon>
        <taxon>Pseudomarimonas</taxon>
    </lineage>
</organism>
<feature type="region of interest" description="Disordered" evidence="1">
    <location>
        <begin position="370"/>
        <end position="399"/>
    </location>
</feature>
<keyword evidence="4" id="KW-1185">Reference proteome</keyword>
<dbReference type="EMBL" id="JALNMH010000006">
    <property type="protein sequence ID" value="MCK7593793.1"/>
    <property type="molecule type" value="Genomic_DNA"/>
</dbReference>
<evidence type="ECO:0000313" key="4">
    <source>
        <dbReference type="Proteomes" id="UP001431449"/>
    </source>
</evidence>
<gene>
    <name evidence="3" type="ORF">M0G41_08930</name>
</gene>
<feature type="transmembrane region" description="Helical" evidence="2">
    <location>
        <begin position="267"/>
        <end position="290"/>
    </location>
</feature>
<dbReference type="Proteomes" id="UP001431449">
    <property type="component" value="Unassembled WGS sequence"/>
</dbReference>
<keyword evidence="2" id="KW-0812">Transmembrane</keyword>
<sequence length="612" mass="62884">MRTRAQRQTPRGRQQGIALWDTLLLVTLLAGFLLVSFILIEARTPRQLAADRSAMVSWAHSKIFGFAAANARLPCPDVNNDGLEDCDAANVSGLLPLRTLGLDADAPMRGPTRINFVVYRPGGNDLAVAGSAYEPAHWDGALESYGNVNDLDFCAKLEGLIASAASADAFSVSMAPELTQPQVRTASTLRALSDHLSCRTTLSSVHAIALSVDAVTEVQEVFDDIKSSAEQAIIFNAITGVLTVVSVAVSAITLASSITTLTAASTALASAVLSCAVLVGCALIPVYSAAVAAASVAIGLSAAAVAANALSLVPLAVAIGLAADVASRASVSGGGPPPDNSQQLATLLATAQDLEAAALQYRQEATAARTTADASQASATAARTAAHGQADAWDPSNTHDATLNQALDAAQAAVDAEIARDAAQGQYDLLVQRVNDLNIELNNAIAAQAANPGQTWRATVVADLTAQRDAAIVERDAALVTRNAANAAATTAQNDYIAARDLAASRYANAPFNGNPSQMIALIDDYRTKFLKAQRDEAAAVQADALADEAEAKAIEARASYVGLNCQVNPPPAPTTECPELPPGAPTPGAGLTVWAGASAVLEQADGRGAVR</sequence>
<keyword evidence="2" id="KW-1133">Transmembrane helix</keyword>
<evidence type="ECO:0000313" key="3">
    <source>
        <dbReference type="EMBL" id="MCK7593793.1"/>
    </source>
</evidence>
<evidence type="ECO:0000256" key="2">
    <source>
        <dbReference type="SAM" id="Phobius"/>
    </source>
</evidence>
<proteinExistence type="predicted"/>
<feature type="transmembrane region" description="Helical" evidence="2">
    <location>
        <begin position="20"/>
        <end position="40"/>
    </location>
</feature>
<dbReference type="RefSeq" id="WP_248208151.1">
    <property type="nucleotide sequence ID" value="NZ_JALNMH010000006.1"/>
</dbReference>